<proteinExistence type="predicted"/>
<feature type="chain" id="PRO_5044217509" evidence="1">
    <location>
        <begin position="21"/>
        <end position="122"/>
    </location>
</feature>
<evidence type="ECO:0000313" key="3">
    <source>
        <dbReference type="Proteomes" id="UP001163105"/>
    </source>
</evidence>
<protein>
    <submittedName>
        <fullName evidence="2">Protein PBN1</fullName>
    </submittedName>
</protein>
<organism evidence="2 3">
    <name type="scientific">Purpureocillium lavendulum</name>
    <dbReference type="NCBI Taxonomy" id="1247861"/>
    <lineage>
        <taxon>Eukaryota</taxon>
        <taxon>Fungi</taxon>
        <taxon>Dikarya</taxon>
        <taxon>Ascomycota</taxon>
        <taxon>Pezizomycotina</taxon>
        <taxon>Sordariomycetes</taxon>
        <taxon>Hypocreomycetidae</taxon>
        <taxon>Hypocreales</taxon>
        <taxon>Ophiocordycipitaceae</taxon>
        <taxon>Purpureocillium</taxon>
    </lineage>
</organism>
<sequence>MHNIATTLTALVALAVGSSASAVRRDPGTYVGAFQTYDVEGCSFMPMCTRKVYGADVVRPRCHSFGDDYVGSVSLTDVGDGCEFFIYTDAACTVGRTKAAVNTCNNADRWKSWGMECAPGHY</sequence>
<feature type="signal peptide" evidence="1">
    <location>
        <begin position="1"/>
        <end position="20"/>
    </location>
</feature>
<dbReference type="EMBL" id="JAQHRD010000002">
    <property type="protein sequence ID" value="KAJ6444740.1"/>
    <property type="molecule type" value="Genomic_DNA"/>
</dbReference>
<reference evidence="2" key="1">
    <citation type="submission" date="2023-01" db="EMBL/GenBank/DDBJ databases">
        <title>The growth and conidiation of Purpureocillium lavendulum are regulated by nitrogen source and histone H3K14 acetylation.</title>
        <authorList>
            <person name="Tang P."/>
            <person name="Han J."/>
            <person name="Zhang C."/>
            <person name="Tang P."/>
            <person name="Qi F."/>
            <person name="Zhang K."/>
            <person name="Liang L."/>
        </authorList>
    </citation>
    <scope>NUCLEOTIDE SEQUENCE</scope>
    <source>
        <strain evidence="2">YMF1.00683</strain>
    </source>
</reference>
<comment type="caution">
    <text evidence="2">The sequence shown here is derived from an EMBL/GenBank/DDBJ whole genome shotgun (WGS) entry which is preliminary data.</text>
</comment>
<keyword evidence="1" id="KW-0732">Signal</keyword>
<accession>A0AB34G020</accession>
<dbReference type="Proteomes" id="UP001163105">
    <property type="component" value="Unassembled WGS sequence"/>
</dbReference>
<dbReference type="AlphaFoldDB" id="A0AB34G020"/>
<name>A0AB34G020_9HYPO</name>
<keyword evidence="3" id="KW-1185">Reference proteome</keyword>
<gene>
    <name evidence="2" type="ORF">O9K51_03136</name>
</gene>
<evidence type="ECO:0000313" key="2">
    <source>
        <dbReference type="EMBL" id="KAJ6444740.1"/>
    </source>
</evidence>
<evidence type="ECO:0000256" key="1">
    <source>
        <dbReference type="SAM" id="SignalP"/>
    </source>
</evidence>